<proteinExistence type="predicted"/>
<accession>A0A9D1LXJ6</accession>
<feature type="chain" id="PRO_5038723327" evidence="1">
    <location>
        <begin position="23"/>
        <end position="159"/>
    </location>
</feature>
<comment type="caution">
    <text evidence="2">The sequence shown here is derived from an EMBL/GenBank/DDBJ whole genome shotgun (WGS) entry which is preliminary data.</text>
</comment>
<dbReference type="PROSITE" id="PS51257">
    <property type="entry name" value="PROKAR_LIPOPROTEIN"/>
    <property type="match status" value="1"/>
</dbReference>
<gene>
    <name evidence="2" type="ORF">IAD22_02145</name>
</gene>
<reference evidence="2" key="2">
    <citation type="journal article" date="2021" name="PeerJ">
        <title>Extensive microbial diversity within the chicken gut microbiome revealed by metagenomics and culture.</title>
        <authorList>
            <person name="Gilroy R."/>
            <person name="Ravi A."/>
            <person name="Getino M."/>
            <person name="Pursley I."/>
            <person name="Horton D.L."/>
            <person name="Alikhan N.F."/>
            <person name="Baker D."/>
            <person name="Gharbi K."/>
            <person name="Hall N."/>
            <person name="Watson M."/>
            <person name="Adriaenssens E.M."/>
            <person name="Foster-Nyarko E."/>
            <person name="Jarju S."/>
            <person name="Secka A."/>
            <person name="Antonio M."/>
            <person name="Oren A."/>
            <person name="Chaudhuri R.R."/>
            <person name="La Ragione R."/>
            <person name="Hildebrand F."/>
            <person name="Pallen M.J."/>
        </authorList>
    </citation>
    <scope>NUCLEOTIDE SEQUENCE</scope>
    <source>
        <strain evidence="2">ChiGjej1B1-1684</strain>
    </source>
</reference>
<name>A0A9D1LXJ6_9FIRM</name>
<dbReference type="AlphaFoldDB" id="A0A9D1LXJ6"/>
<reference evidence="2" key="1">
    <citation type="submission" date="2020-10" db="EMBL/GenBank/DDBJ databases">
        <authorList>
            <person name="Gilroy R."/>
        </authorList>
    </citation>
    <scope>NUCLEOTIDE SEQUENCE</scope>
    <source>
        <strain evidence="2">ChiGjej1B1-1684</strain>
    </source>
</reference>
<sequence length="159" mass="17283">MKTMKKVSALVLVLIMAMTVLAGCGGNSGSADEQGIKDVTAKFQKCMNDMDILGIYDCIEPETGAQVKEQLETSLEALGMSMDDFKESEYYTAIIEQFESAMPFDIKTVKLEVSNIKIDGDKATADVLAKADGVEDETQSFSYVKVDGSWYIDSSALGM</sequence>
<dbReference type="Gene3D" id="3.10.450.50">
    <property type="match status" value="1"/>
</dbReference>
<dbReference type="Proteomes" id="UP000824118">
    <property type="component" value="Unassembled WGS sequence"/>
</dbReference>
<evidence type="ECO:0000313" key="2">
    <source>
        <dbReference type="EMBL" id="HIU49802.1"/>
    </source>
</evidence>
<evidence type="ECO:0000256" key="1">
    <source>
        <dbReference type="SAM" id="SignalP"/>
    </source>
</evidence>
<evidence type="ECO:0000313" key="3">
    <source>
        <dbReference type="Proteomes" id="UP000824118"/>
    </source>
</evidence>
<protein>
    <submittedName>
        <fullName evidence="2">DUF4878 domain-containing protein</fullName>
    </submittedName>
</protein>
<dbReference type="EMBL" id="DVNG01000031">
    <property type="protein sequence ID" value="HIU49802.1"/>
    <property type="molecule type" value="Genomic_DNA"/>
</dbReference>
<keyword evidence="1" id="KW-0732">Signal</keyword>
<feature type="signal peptide" evidence="1">
    <location>
        <begin position="1"/>
        <end position="22"/>
    </location>
</feature>
<organism evidence="2 3">
    <name type="scientific">Candidatus Limousia pullorum</name>
    <dbReference type="NCBI Taxonomy" id="2840860"/>
    <lineage>
        <taxon>Bacteria</taxon>
        <taxon>Bacillati</taxon>
        <taxon>Bacillota</taxon>
        <taxon>Clostridia</taxon>
        <taxon>Eubacteriales</taxon>
        <taxon>Oscillospiraceae</taxon>
        <taxon>Oscillospiraceae incertae sedis</taxon>
        <taxon>Candidatus Limousia</taxon>
    </lineage>
</organism>